<keyword evidence="4" id="KW-0325">Glycoprotein</keyword>
<keyword evidence="3" id="KW-0378">Hydrolase</keyword>
<name>A0A2C9WEH6_MANES</name>
<dbReference type="Gene3D" id="3.40.50.1110">
    <property type="entry name" value="SGNH hydrolase"/>
    <property type="match status" value="1"/>
</dbReference>
<dbReference type="InterPro" id="IPR036514">
    <property type="entry name" value="SGNH_hydro_sf"/>
</dbReference>
<dbReference type="InterPro" id="IPR001087">
    <property type="entry name" value="GDSL"/>
</dbReference>
<evidence type="ECO:0000256" key="2">
    <source>
        <dbReference type="ARBA" id="ARBA00022729"/>
    </source>
</evidence>
<sequence>MGCYATNRSAISSFCLLLLTFAGILNPTFALKSCKFPAIFNFGDSNSDTGGLPAAFGPPNRPYGNTFFHMPSGRYSDGRVIIDFIAESFNLPYLSAYLNSLGTSFTHGANFATGASTIRLPSSVIPSGISSPFFLDVQFQQFVQFKNRTKLIRKQRGLFAKLMPKEEYFRNALYTFDIGQNDLEAGLLLNKSFEEVKASVPDILNRLSVNIKNISNLGGRSFWIHNTRPIGCLPYILMNFPSAERDEAGCAKAFNEVAQHFNSRLKETIAQLRKEIPSAAFTYVDIYSVKYSLISQPQEYGFELPLVACCGYGGKYNNSKTARCGSPAIINGSQIILDSSCDRPWVRVSWDGVHYTEAANKFTFDQISTGAFSDPPIPLNFACHTSTN</sequence>
<proteinExistence type="inferred from homology"/>
<dbReference type="GO" id="GO:0016788">
    <property type="term" value="F:hydrolase activity, acting on ester bonds"/>
    <property type="evidence" value="ECO:0007669"/>
    <property type="project" value="InterPro"/>
</dbReference>
<dbReference type="PANTHER" id="PTHR22835:SF616">
    <property type="entry name" value="ESTERASE"/>
    <property type="match status" value="1"/>
</dbReference>
<organism evidence="6 7">
    <name type="scientific">Manihot esculenta</name>
    <name type="common">Cassava</name>
    <name type="synonym">Jatropha manihot</name>
    <dbReference type="NCBI Taxonomy" id="3983"/>
    <lineage>
        <taxon>Eukaryota</taxon>
        <taxon>Viridiplantae</taxon>
        <taxon>Streptophyta</taxon>
        <taxon>Embryophyta</taxon>
        <taxon>Tracheophyta</taxon>
        <taxon>Spermatophyta</taxon>
        <taxon>Magnoliopsida</taxon>
        <taxon>eudicotyledons</taxon>
        <taxon>Gunneridae</taxon>
        <taxon>Pentapetalae</taxon>
        <taxon>rosids</taxon>
        <taxon>fabids</taxon>
        <taxon>Malpighiales</taxon>
        <taxon>Euphorbiaceae</taxon>
        <taxon>Crotonoideae</taxon>
        <taxon>Manihoteae</taxon>
        <taxon>Manihot</taxon>
    </lineage>
</organism>
<dbReference type="Proteomes" id="UP000091857">
    <property type="component" value="Chromosome 2"/>
</dbReference>
<dbReference type="InterPro" id="IPR035669">
    <property type="entry name" value="SGNH_plant_lipase-like"/>
</dbReference>
<reference evidence="7" key="1">
    <citation type="journal article" date="2016" name="Nat. Biotechnol.">
        <title>Sequencing wild and cultivated cassava and related species reveals extensive interspecific hybridization and genetic diversity.</title>
        <authorList>
            <person name="Bredeson J.V."/>
            <person name="Lyons J.B."/>
            <person name="Prochnik S.E."/>
            <person name="Wu G.A."/>
            <person name="Ha C.M."/>
            <person name="Edsinger-Gonzales E."/>
            <person name="Grimwood J."/>
            <person name="Schmutz J."/>
            <person name="Rabbi I.Y."/>
            <person name="Egesi C."/>
            <person name="Nauluvula P."/>
            <person name="Lebot V."/>
            <person name="Ndunguru J."/>
            <person name="Mkamilo G."/>
            <person name="Bart R.S."/>
            <person name="Setter T.L."/>
            <person name="Gleadow R.M."/>
            <person name="Kulakow P."/>
            <person name="Ferguson M.E."/>
            <person name="Rounsley S."/>
            <person name="Rokhsar D.S."/>
        </authorList>
    </citation>
    <scope>NUCLEOTIDE SEQUENCE [LARGE SCALE GENOMIC DNA]</scope>
    <source>
        <strain evidence="7">cv. AM560-2</strain>
    </source>
</reference>
<protein>
    <recommendedName>
        <fullName evidence="8">Esterase</fullName>
    </recommendedName>
</protein>
<keyword evidence="2 5" id="KW-0732">Signal</keyword>
<evidence type="ECO:0000256" key="1">
    <source>
        <dbReference type="ARBA" id="ARBA00008668"/>
    </source>
</evidence>
<evidence type="ECO:0000256" key="4">
    <source>
        <dbReference type="ARBA" id="ARBA00023180"/>
    </source>
</evidence>
<dbReference type="EMBL" id="CM004388">
    <property type="protein sequence ID" value="OAY58266.1"/>
    <property type="molecule type" value="Genomic_DNA"/>
</dbReference>
<keyword evidence="7" id="KW-1185">Reference proteome</keyword>
<evidence type="ECO:0008006" key="8">
    <source>
        <dbReference type="Google" id="ProtNLM"/>
    </source>
</evidence>
<accession>A0A2C9WEH6</accession>
<comment type="caution">
    <text evidence="6">The sequence shown here is derived from an EMBL/GenBank/DDBJ whole genome shotgun (WGS) entry which is preliminary data.</text>
</comment>
<dbReference type="OrthoDB" id="1600564at2759"/>
<dbReference type="OMA" id="ADSCKRP"/>
<dbReference type="PANTHER" id="PTHR22835">
    <property type="entry name" value="ZINC FINGER FYVE DOMAIN CONTAINING PROTEIN"/>
    <property type="match status" value="1"/>
</dbReference>
<evidence type="ECO:0000313" key="6">
    <source>
        <dbReference type="EMBL" id="OAY58266.1"/>
    </source>
</evidence>
<dbReference type="Gramene" id="Manes.02G163200.1.v8.1">
    <property type="protein sequence ID" value="Manes.02G163200.1.v8.1.CDS"/>
    <property type="gene ID" value="Manes.02G163200.v8.1"/>
</dbReference>
<feature type="signal peptide" evidence="5">
    <location>
        <begin position="1"/>
        <end position="30"/>
    </location>
</feature>
<feature type="chain" id="PRO_5013379298" description="Esterase" evidence="5">
    <location>
        <begin position="31"/>
        <end position="388"/>
    </location>
</feature>
<evidence type="ECO:0000313" key="7">
    <source>
        <dbReference type="Proteomes" id="UP000091857"/>
    </source>
</evidence>
<dbReference type="CDD" id="cd01837">
    <property type="entry name" value="SGNH_plant_lipase_like"/>
    <property type="match status" value="1"/>
</dbReference>
<comment type="similarity">
    <text evidence="1">Belongs to the 'GDSL' lipolytic enzyme family.</text>
</comment>
<dbReference type="AlphaFoldDB" id="A0A2C9WEH6"/>
<dbReference type="Pfam" id="PF00657">
    <property type="entry name" value="Lipase_GDSL"/>
    <property type="match status" value="1"/>
</dbReference>
<evidence type="ECO:0000256" key="3">
    <source>
        <dbReference type="ARBA" id="ARBA00022801"/>
    </source>
</evidence>
<evidence type="ECO:0000256" key="5">
    <source>
        <dbReference type="SAM" id="SignalP"/>
    </source>
</evidence>
<gene>
    <name evidence="6" type="ORF">MANES_02G163200v8</name>
</gene>